<evidence type="ECO:0000256" key="2">
    <source>
        <dbReference type="ARBA" id="ARBA00022448"/>
    </source>
</evidence>
<proteinExistence type="predicted"/>
<evidence type="ECO:0000256" key="4">
    <source>
        <dbReference type="ARBA" id="ARBA00022729"/>
    </source>
</evidence>
<evidence type="ECO:0000259" key="16">
    <source>
        <dbReference type="SMART" id="SM00079"/>
    </source>
</evidence>
<dbReference type="InterPro" id="IPR001828">
    <property type="entry name" value="ANF_lig-bd_rcpt"/>
</dbReference>
<keyword evidence="19" id="KW-1185">Reference proteome</keyword>
<dbReference type="AlphaFoldDB" id="L9KST0"/>
<keyword evidence="3 15" id="KW-0812">Transmembrane</keyword>
<keyword evidence="8 15" id="KW-0472">Membrane</keyword>
<keyword evidence="4" id="KW-0732">Signal</keyword>
<keyword evidence="6" id="KW-0770">Synapse</keyword>
<dbReference type="Gene3D" id="3.40.190.10">
    <property type="entry name" value="Periplasmic binding protein-like II"/>
    <property type="match status" value="1"/>
</dbReference>
<dbReference type="InterPro" id="IPR001320">
    <property type="entry name" value="Iontro_rcpt_C"/>
</dbReference>
<evidence type="ECO:0000256" key="10">
    <source>
        <dbReference type="ARBA" id="ARBA00023180"/>
    </source>
</evidence>
<evidence type="ECO:0000256" key="5">
    <source>
        <dbReference type="ARBA" id="ARBA00022989"/>
    </source>
</evidence>
<evidence type="ECO:0000256" key="14">
    <source>
        <dbReference type="ARBA" id="ARBA00034100"/>
    </source>
</evidence>
<evidence type="ECO:0000256" key="15">
    <source>
        <dbReference type="SAM" id="Phobius"/>
    </source>
</evidence>
<evidence type="ECO:0000256" key="8">
    <source>
        <dbReference type="ARBA" id="ARBA00023136"/>
    </source>
</evidence>
<dbReference type="EMBL" id="KB320665">
    <property type="protein sequence ID" value="ELW65975.1"/>
    <property type="molecule type" value="Genomic_DNA"/>
</dbReference>
<evidence type="ECO:0000256" key="11">
    <source>
        <dbReference type="ARBA" id="ARBA00023257"/>
    </source>
</evidence>
<evidence type="ECO:0000256" key="7">
    <source>
        <dbReference type="ARBA" id="ARBA00023065"/>
    </source>
</evidence>
<keyword evidence="12" id="KW-1071">Ligand-gated ion channel</keyword>
<organism evidence="18 19">
    <name type="scientific">Tupaia chinensis</name>
    <name type="common">Chinese tree shrew</name>
    <name type="synonym">Tupaia belangeri chinensis</name>
    <dbReference type="NCBI Taxonomy" id="246437"/>
    <lineage>
        <taxon>Eukaryota</taxon>
        <taxon>Metazoa</taxon>
        <taxon>Chordata</taxon>
        <taxon>Craniata</taxon>
        <taxon>Vertebrata</taxon>
        <taxon>Euteleostomi</taxon>
        <taxon>Mammalia</taxon>
        <taxon>Eutheria</taxon>
        <taxon>Euarchontoglires</taxon>
        <taxon>Scandentia</taxon>
        <taxon>Tupaiidae</taxon>
        <taxon>Tupaia</taxon>
    </lineage>
</organism>
<evidence type="ECO:0000256" key="6">
    <source>
        <dbReference type="ARBA" id="ARBA00023018"/>
    </source>
</evidence>
<keyword evidence="9 18" id="KW-0675">Receptor</keyword>
<keyword evidence="2" id="KW-0813">Transport</keyword>
<keyword evidence="11" id="KW-0628">Postsynaptic cell membrane</keyword>
<evidence type="ECO:0000256" key="9">
    <source>
        <dbReference type="ARBA" id="ARBA00023170"/>
    </source>
</evidence>
<comment type="subcellular location">
    <subcellularLocation>
        <location evidence="1">Membrane</location>
        <topology evidence="1">Multi-pass membrane protein</topology>
    </subcellularLocation>
    <subcellularLocation>
        <location evidence="14">Postsynaptic cell membrane</location>
    </subcellularLocation>
</comment>
<sequence>MPCCPHALLQGGRSGRTSCKMRLGKCDVALEQAVETNLASKDSHWVFVNEEISDPEILDLVHSALGRMTVVRQIFPSAKDNQKCMRNNHRISSLLCDPQEGYLQMLQDPARGAGQRRGWKLCQMTVRVVFSVQLAAVLSAGQVGWQQASREALSGDGVFALDVWHQPVLPAASSAGCRADSAASQRLSGSGQRSQHLRLETGNMFGDWWSIDPLVPLPHTGEASSCTSETASAAEEGSWYPVLVRALLLGPQAKTCEESMKTKISNLYLYDSVLMLANAFHRKLEDRKWHSMASLNCIRKSTKPWNGGRSMLDTIKKGHITGLTGVMEFREDSSNPYVQFEILGTTYSETFGKDMRKLATWDSEKGLNGSLQERPMGSRLQGLTLKVVTVLEEPFVMVAENILGQPKRYKGFSIDVLDALAKSLGFKYEIYQAPDGRYGHQLHNTSWNGMIGELISKAVRAQSAAQPRASTSATLHSAIWIVYGAFVQQGGESSVNSVAMRIVMGSWWLFTLIVCSSYTANLAAFLTVSRMDNPIRRSTVSSCRRNTTGIVHPPRQSVSLTEVKRRLFQYRLFQPTYVSYLYLVDGSRPRPSLMADLQSTVLGNPTRDFF</sequence>
<reference evidence="19" key="2">
    <citation type="journal article" date="2013" name="Nat. Commun.">
        <title>Genome of the Chinese tree shrew.</title>
        <authorList>
            <person name="Fan Y."/>
            <person name="Huang Z.Y."/>
            <person name="Cao C.C."/>
            <person name="Chen C.S."/>
            <person name="Chen Y.X."/>
            <person name="Fan D.D."/>
            <person name="He J."/>
            <person name="Hou H.L."/>
            <person name="Hu L."/>
            <person name="Hu X.T."/>
            <person name="Jiang X.T."/>
            <person name="Lai R."/>
            <person name="Lang Y.S."/>
            <person name="Liang B."/>
            <person name="Liao S.G."/>
            <person name="Mu D."/>
            <person name="Ma Y.Y."/>
            <person name="Niu Y.Y."/>
            <person name="Sun X.Q."/>
            <person name="Xia J.Q."/>
            <person name="Xiao J."/>
            <person name="Xiong Z.Q."/>
            <person name="Xu L."/>
            <person name="Yang L."/>
            <person name="Zhang Y."/>
            <person name="Zhao W."/>
            <person name="Zhao X.D."/>
            <person name="Zheng Y.T."/>
            <person name="Zhou J.M."/>
            <person name="Zhu Y.B."/>
            <person name="Zhang G.J."/>
            <person name="Wang J."/>
            <person name="Yao Y.G."/>
        </authorList>
    </citation>
    <scope>NUCLEOTIDE SEQUENCE [LARGE SCALE GENOMIC DNA]</scope>
</reference>
<dbReference type="InterPro" id="IPR015683">
    <property type="entry name" value="Ionotropic_Glu_rcpt"/>
</dbReference>
<gene>
    <name evidence="18" type="ORF">TREES_T100011902</name>
</gene>
<dbReference type="SUPFAM" id="SSF53850">
    <property type="entry name" value="Periplasmic binding protein-like II"/>
    <property type="match status" value="1"/>
</dbReference>
<evidence type="ECO:0000256" key="1">
    <source>
        <dbReference type="ARBA" id="ARBA00004141"/>
    </source>
</evidence>
<dbReference type="SMART" id="SM00918">
    <property type="entry name" value="Lig_chan-Glu_bd"/>
    <property type="match status" value="1"/>
</dbReference>
<keyword evidence="7" id="KW-0406">Ion transport</keyword>
<dbReference type="Pfam" id="PF10613">
    <property type="entry name" value="Lig_chan-Glu_bd"/>
    <property type="match status" value="1"/>
</dbReference>
<dbReference type="FunFam" id="3.40.190.10:FF:000024">
    <property type="entry name" value="Glutamate receptor, ionotropic, delta 1"/>
    <property type="match status" value="1"/>
</dbReference>
<name>L9KST0_TUPCH</name>
<dbReference type="GO" id="GO:0045211">
    <property type="term" value="C:postsynaptic membrane"/>
    <property type="evidence" value="ECO:0007669"/>
    <property type="project" value="UniProtKB-SubCell"/>
</dbReference>
<dbReference type="Pfam" id="PF01094">
    <property type="entry name" value="ANF_receptor"/>
    <property type="match status" value="1"/>
</dbReference>
<dbReference type="Gene3D" id="3.40.50.2300">
    <property type="match status" value="3"/>
</dbReference>
<dbReference type="SUPFAM" id="SSF53822">
    <property type="entry name" value="Periplasmic binding protein-like I"/>
    <property type="match status" value="1"/>
</dbReference>
<reference evidence="19" key="1">
    <citation type="submission" date="2012-07" db="EMBL/GenBank/DDBJ databases">
        <title>Genome of the Chinese tree shrew, a rising model animal genetically related to primates.</title>
        <authorList>
            <person name="Zhang G."/>
            <person name="Fan Y."/>
            <person name="Yao Y."/>
            <person name="Huang Z."/>
        </authorList>
    </citation>
    <scope>NUCLEOTIDE SEQUENCE [LARGE SCALE GENOMIC DNA]</scope>
</reference>
<evidence type="ECO:0000256" key="3">
    <source>
        <dbReference type="ARBA" id="ARBA00022692"/>
    </source>
</evidence>
<dbReference type="Pfam" id="PF00060">
    <property type="entry name" value="Lig_chan"/>
    <property type="match status" value="1"/>
</dbReference>
<accession>L9KST0</accession>
<evidence type="ECO:0000313" key="18">
    <source>
        <dbReference type="EMBL" id="ELW65975.1"/>
    </source>
</evidence>
<protein>
    <submittedName>
        <fullName evidence="18">Glutamate receptor delta-1 subunit</fullName>
    </submittedName>
</protein>
<dbReference type="Proteomes" id="UP000011518">
    <property type="component" value="Unassembled WGS sequence"/>
</dbReference>
<feature type="transmembrane region" description="Helical" evidence="15">
    <location>
        <begin position="507"/>
        <end position="528"/>
    </location>
</feature>
<dbReference type="InParanoid" id="L9KST0"/>
<evidence type="ECO:0000256" key="12">
    <source>
        <dbReference type="ARBA" id="ARBA00023286"/>
    </source>
</evidence>
<dbReference type="SMART" id="SM00079">
    <property type="entry name" value="PBPe"/>
    <property type="match status" value="1"/>
</dbReference>
<evidence type="ECO:0000256" key="13">
    <source>
        <dbReference type="ARBA" id="ARBA00023303"/>
    </source>
</evidence>
<keyword evidence="10" id="KW-0325">Glycoprotein</keyword>
<dbReference type="PANTHER" id="PTHR18966">
    <property type="entry name" value="IONOTROPIC GLUTAMATE RECEPTOR"/>
    <property type="match status" value="1"/>
</dbReference>
<dbReference type="GO" id="GO:0015276">
    <property type="term" value="F:ligand-gated monoatomic ion channel activity"/>
    <property type="evidence" value="ECO:0007669"/>
    <property type="project" value="InterPro"/>
</dbReference>
<dbReference type="InterPro" id="IPR019594">
    <property type="entry name" value="Glu/Gly-bd"/>
</dbReference>
<feature type="domain" description="Ionotropic glutamate receptor L-glutamate and glycine-binding" evidence="17">
    <location>
        <begin position="394"/>
        <end position="456"/>
    </location>
</feature>
<keyword evidence="5 15" id="KW-1133">Transmembrane helix</keyword>
<keyword evidence="13" id="KW-0407">Ion channel</keyword>
<dbReference type="InterPro" id="IPR028082">
    <property type="entry name" value="Peripla_BP_I"/>
</dbReference>
<evidence type="ECO:0000259" key="17">
    <source>
        <dbReference type="SMART" id="SM00918"/>
    </source>
</evidence>
<evidence type="ECO:0000313" key="19">
    <source>
        <dbReference type="Proteomes" id="UP000011518"/>
    </source>
</evidence>
<feature type="domain" description="Ionotropic glutamate receptor C-terminal" evidence="16">
    <location>
        <begin position="384"/>
        <end position="570"/>
    </location>
</feature>